<protein>
    <submittedName>
        <fullName evidence="3">AsmA family protein</fullName>
    </submittedName>
</protein>
<evidence type="ECO:0000256" key="1">
    <source>
        <dbReference type="SAM" id="MobiDB-lite"/>
    </source>
</evidence>
<reference evidence="3" key="1">
    <citation type="submission" date="2023-11" db="EMBL/GenBank/DDBJ databases">
        <title>Scandinavium wanjuensis sp. nov., isolated from lettuce South Korea.</title>
        <authorList>
            <person name="Park J."/>
            <person name="Park S."/>
            <person name="Oh K.K."/>
            <person name="Cho G.S."/>
            <person name="Franz C.M.A.P."/>
        </authorList>
    </citation>
    <scope>NUCLEOTIDE SEQUENCE</scope>
    <source>
        <strain evidence="3">V105_12</strain>
    </source>
</reference>
<dbReference type="Pfam" id="PF05170">
    <property type="entry name" value="AsmA"/>
    <property type="match status" value="1"/>
</dbReference>
<organism evidence="3 4">
    <name type="scientific">Scandinavium lactucae</name>
    <dbReference type="NCBI Taxonomy" id="3095028"/>
    <lineage>
        <taxon>Bacteria</taxon>
        <taxon>Pseudomonadati</taxon>
        <taxon>Pseudomonadota</taxon>
        <taxon>Gammaproteobacteria</taxon>
        <taxon>Enterobacterales</taxon>
        <taxon>Enterobacteriaceae</taxon>
        <taxon>Scandinavium</taxon>
    </lineage>
</organism>
<name>A0AAJ2VTC4_9ENTR</name>
<feature type="region of interest" description="Disordered" evidence="1">
    <location>
        <begin position="556"/>
        <end position="578"/>
    </location>
</feature>
<accession>A0AAJ2VTC4</accession>
<feature type="compositionally biased region" description="Low complexity" evidence="1">
    <location>
        <begin position="559"/>
        <end position="572"/>
    </location>
</feature>
<feature type="domain" description="AsmA" evidence="2">
    <location>
        <begin position="253"/>
        <end position="539"/>
    </location>
</feature>
<dbReference type="EMBL" id="JAWXRC010000018">
    <property type="protein sequence ID" value="MDX6030658.1"/>
    <property type="molecule type" value="Genomic_DNA"/>
</dbReference>
<dbReference type="InterPro" id="IPR007844">
    <property type="entry name" value="AsmA"/>
</dbReference>
<dbReference type="AlphaFoldDB" id="A0AAJ2VTC4"/>
<proteinExistence type="predicted"/>
<sequence length="578" mass="62295">MKFIGKLLIWLLIALLLVVVAFYFLLQTRWGAREVSGWISSNTQYHIAFDAMDHRFSSPSHVLLRNVTFGRDGKPATLVAKSVEIGLSSRQLTDPLHADTITLQDGTLNLSPSNAPFPFEADTLQLSNMALNSPESGWDLSAQRVTGGVSPWMPEAGNVLGKQTKIQISAGSMTLNGIPATNVLVQGSIDNGVVTLGTLGADIARGSLTGNAKRNADGSWLVDSLRLTDIRMQSDKSLADFFAPLMTVPSLTIGSLEVTDARLQGPDWAIADLDLSLRDLTLSNGDWASEGGRLSMNADEFIYGSLHLMDPIFNAEFSPQGVALRQFTSRWEGGMVRTSGNWLRNGHALVLDDTAIAGLEYTLPSNWKQLWMAPLPAWLQSVTLTKFTASRNLVIDIDPAFPWQTTSLDGYGDNLQLAKNGSWGVWRGSAALNAAAATFNRVDVRRPSLKLVANDAQVNINELSAFTEKGILEATGAVSQQPQRVVAINLNGRGVPLDILQQWGWPELPLGGDGNIQLHASGNVQANAPLKPTVNGQLHAVNMSKQEVTQTMRNGEVSTAQPVTPAPTAAEPISPPVP</sequence>
<dbReference type="RefSeq" id="WP_319627254.1">
    <property type="nucleotide sequence ID" value="NZ_JAWXRB010000002.1"/>
</dbReference>
<evidence type="ECO:0000313" key="4">
    <source>
        <dbReference type="Proteomes" id="UP001282336"/>
    </source>
</evidence>
<comment type="caution">
    <text evidence="3">The sequence shown here is derived from an EMBL/GenBank/DDBJ whole genome shotgun (WGS) entry which is preliminary data.</text>
</comment>
<gene>
    <name evidence="3" type="ORF">SIL20_03890</name>
</gene>
<evidence type="ECO:0000259" key="2">
    <source>
        <dbReference type="Pfam" id="PF05170"/>
    </source>
</evidence>
<evidence type="ECO:0000313" key="3">
    <source>
        <dbReference type="EMBL" id="MDX6030658.1"/>
    </source>
</evidence>
<dbReference type="Proteomes" id="UP001282336">
    <property type="component" value="Unassembled WGS sequence"/>
</dbReference>